<evidence type="ECO:0000256" key="9">
    <source>
        <dbReference type="ARBA" id="ARBA00023136"/>
    </source>
</evidence>
<reference evidence="11 12" key="1">
    <citation type="journal article" date="2020" name="Int. J. Syst. Evol. Microbiol.">
        <title>Novel acetic acid bacteria from cider fermentations: Acetobacter conturbans sp. nov. and Acetobacter fallax sp. nov.</title>
        <authorList>
            <person name="Sombolestani A.S."/>
            <person name="Cleenwerck I."/>
            <person name="Cnockaert M."/>
            <person name="Borremans W."/>
            <person name="Wieme A.D."/>
            <person name="De Vuyst L."/>
            <person name="Vandamme P."/>
        </authorList>
    </citation>
    <scope>NUCLEOTIDE SEQUENCE [LARGE SCALE GENOMIC DNA]</scope>
    <source>
        <strain evidence="11 12">LMG 1627</strain>
    </source>
</reference>
<evidence type="ECO:0000313" key="11">
    <source>
        <dbReference type="EMBL" id="NHN87916.1"/>
    </source>
</evidence>
<comment type="subcellular location">
    <subcellularLocation>
        <location evidence="10">Cell inner membrane</location>
    </subcellularLocation>
    <subcellularLocation>
        <location evidence="2">Cell membrane</location>
        <topology evidence="2">Single-pass membrane protein</topology>
    </subcellularLocation>
</comment>
<keyword evidence="11" id="KW-0966">Cell projection</keyword>
<evidence type="ECO:0000256" key="3">
    <source>
        <dbReference type="ARBA" id="ARBA00008281"/>
    </source>
</evidence>
<dbReference type="InterPro" id="IPR005503">
    <property type="entry name" value="FliL"/>
</dbReference>
<keyword evidence="11" id="KW-0969">Cilium</keyword>
<keyword evidence="7 10" id="KW-0283">Flagellar rotation</keyword>
<keyword evidence="8 10" id="KW-1133">Transmembrane helix</keyword>
<accession>A0ABX0JWP3</accession>
<keyword evidence="10" id="KW-0997">Cell inner membrane</keyword>
<dbReference type="PANTHER" id="PTHR35091:SF2">
    <property type="entry name" value="FLAGELLAR PROTEIN FLIL"/>
    <property type="match status" value="1"/>
</dbReference>
<dbReference type="Pfam" id="PF03748">
    <property type="entry name" value="FliL"/>
    <property type="match status" value="1"/>
</dbReference>
<organism evidence="11 12">
    <name type="scientific">Acetobacter conturbans</name>
    <dbReference type="NCBI Taxonomy" id="1737472"/>
    <lineage>
        <taxon>Bacteria</taxon>
        <taxon>Pseudomonadati</taxon>
        <taxon>Pseudomonadota</taxon>
        <taxon>Alphaproteobacteria</taxon>
        <taxon>Acetobacterales</taxon>
        <taxon>Acetobacteraceae</taxon>
        <taxon>Acetobacter</taxon>
    </lineage>
</organism>
<keyword evidence="11" id="KW-0282">Flagellum</keyword>
<dbReference type="PANTHER" id="PTHR35091">
    <property type="entry name" value="FLAGELLAR PROTEIN FLIL"/>
    <property type="match status" value="1"/>
</dbReference>
<comment type="function">
    <text evidence="1 10">Controls the rotational direction of flagella during chemotaxis.</text>
</comment>
<comment type="similarity">
    <text evidence="3 10">Belongs to the FliL family.</text>
</comment>
<dbReference type="Proteomes" id="UP000631653">
    <property type="component" value="Unassembled WGS sequence"/>
</dbReference>
<evidence type="ECO:0000256" key="1">
    <source>
        <dbReference type="ARBA" id="ARBA00002254"/>
    </source>
</evidence>
<evidence type="ECO:0000256" key="6">
    <source>
        <dbReference type="ARBA" id="ARBA00022692"/>
    </source>
</evidence>
<dbReference type="EMBL" id="WOSY01000003">
    <property type="protein sequence ID" value="NHN87916.1"/>
    <property type="molecule type" value="Genomic_DNA"/>
</dbReference>
<evidence type="ECO:0000256" key="4">
    <source>
        <dbReference type="ARBA" id="ARBA00022475"/>
    </source>
</evidence>
<keyword evidence="9 10" id="KW-0472">Membrane</keyword>
<sequence>MAEETETAGVLAPPPKSKKKLLILVGSVLGIALLGGGGWYYKQHASQPLKKAVSAVQEEPFLVDIPTVISNLDSTSGRPVFVKISAKLQVRGATPQQVTAMMPEIQNIFQSYLHESSQTDLGGNGIYRLREALFDRITVQLAPIEVRDLLFTEFLIQ</sequence>
<evidence type="ECO:0000256" key="2">
    <source>
        <dbReference type="ARBA" id="ARBA00004162"/>
    </source>
</evidence>
<keyword evidence="5 10" id="KW-0145">Chemotaxis</keyword>
<keyword evidence="4" id="KW-1003">Cell membrane</keyword>
<evidence type="ECO:0000256" key="5">
    <source>
        <dbReference type="ARBA" id="ARBA00022500"/>
    </source>
</evidence>
<proteinExistence type="inferred from homology"/>
<comment type="caution">
    <text evidence="11">The sequence shown here is derived from an EMBL/GenBank/DDBJ whole genome shotgun (WGS) entry which is preliminary data.</text>
</comment>
<protein>
    <recommendedName>
        <fullName evidence="10">Flagellar protein FliL</fullName>
    </recommendedName>
</protein>
<evidence type="ECO:0000313" key="12">
    <source>
        <dbReference type="Proteomes" id="UP000631653"/>
    </source>
</evidence>
<evidence type="ECO:0000256" key="8">
    <source>
        <dbReference type="ARBA" id="ARBA00022989"/>
    </source>
</evidence>
<keyword evidence="6 10" id="KW-0812">Transmembrane</keyword>
<name>A0ABX0JWP3_9PROT</name>
<evidence type="ECO:0000256" key="10">
    <source>
        <dbReference type="RuleBase" id="RU364125"/>
    </source>
</evidence>
<keyword evidence="12" id="KW-1185">Reference proteome</keyword>
<dbReference type="RefSeq" id="WP_173569195.1">
    <property type="nucleotide sequence ID" value="NZ_WOSY01000003.1"/>
</dbReference>
<gene>
    <name evidence="11" type="ORF">GOB81_04630</name>
</gene>
<feature type="transmembrane region" description="Helical" evidence="10">
    <location>
        <begin position="21"/>
        <end position="41"/>
    </location>
</feature>
<evidence type="ECO:0000256" key="7">
    <source>
        <dbReference type="ARBA" id="ARBA00022779"/>
    </source>
</evidence>